<evidence type="ECO:0000313" key="2">
    <source>
        <dbReference type="EMBL" id="KAF3433519.1"/>
    </source>
</evidence>
<feature type="compositionally biased region" description="Basic and acidic residues" evidence="1">
    <location>
        <begin position="211"/>
        <end position="224"/>
    </location>
</feature>
<dbReference type="Proteomes" id="UP000796880">
    <property type="component" value="Unassembled WGS sequence"/>
</dbReference>
<dbReference type="EMBL" id="VOIH02000011">
    <property type="protein sequence ID" value="KAF3433519.1"/>
    <property type="molecule type" value="Genomic_DNA"/>
</dbReference>
<protein>
    <submittedName>
        <fullName evidence="2">Uncharacterized protein</fullName>
    </submittedName>
</protein>
<evidence type="ECO:0000256" key="1">
    <source>
        <dbReference type="SAM" id="MobiDB-lite"/>
    </source>
</evidence>
<keyword evidence="3" id="KW-1185">Reference proteome</keyword>
<evidence type="ECO:0000313" key="3">
    <source>
        <dbReference type="Proteomes" id="UP000796880"/>
    </source>
</evidence>
<proteinExistence type="predicted"/>
<reference evidence="2" key="1">
    <citation type="submission" date="2020-03" db="EMBL/GenBank/DDBJ databases">
        <title>A high-quality chromosome-level genome assembly of a woody plant with both climbing and erect habits, Rhamnella rubrinervis.</title>
        <authorList>
            <person name="Lu Z."/>
            <person name="Yang Y."/>
            <person name="Zhu X."/>
            <person name="Sun Y."/>
        </authorList>
    </citation>
    <scope>NUCLEOTIDE SEQUENCE</scope>
    <source>
        <strain evidence="2">BYM</strain>
        <tissue evidence="2">Leaf</tissue>
    </source>
</reference>
<feature type="region of interest" description="Disordered" evidence="1">
    <location>
        <begin position="200"/>
        <end position="237"/>
    </location>
</feature>
<comment type="caution">
    <text evidence="2">The sequence shown here is derived from an EMBL/GenBank/DDBJ whole genome shotgun (WGS) entry which is preliminary data.</text>
</comment>
<sequence>MSTKRNTSSKDPNSLFIVDLIYPLCESFMVRFDFPEDYEIDLGLFGNHTSTSISQPPYLLLSHLSSHCWDIIPSELPVLKKLDLIKAELALAIRMFFVPPKVSQLVETLGFGGLEERARFNSILTPFSWGGVSGDFIMHLNIQTCLEEGEVVSSDFIYVTLETCKVVISDDLHCRIKDLDSCQAFVPSDRDTQAMATTCLEENPEEDPKEDPEKDLKEDPKEESELADAEIEISENE</sequence>
<feature type="compositionally biased region" description="Acidic residues" evidence="1">
    <location>
        <begin position="225"/>
        <end position="237"/>
    </location>
</feature>
<gene>
    <name evidence="2" type="ORF">FNV43_RR24621</name>
</gene>
<organism evidence="2 3">
    <name type="scientific">Rhamnella rubrinervis</name>
    <dbReference type="NCBI Taxonomy" id="2594499"/>
    <lineage>
        <taxon>Eukaryota</taxon>
        <taxon>Viridiplantae</taxon>
        <taxon>Streptophyta</taxon>
        <taxon>Embryophyta</taxon>
        <taxon>Tracheophyta</taxon>
        <taxon>Spermatophyta</taxon>
        <taxon>Magnoliopsida</taxon>
        <taxon>eudicotyledons</taxon>
        <taxon>Gunneridae</taxon>
        <taxon>Pentapetalae</taxon>
        <taxon>rosids</taxon>
        <taxon>fabids</taxon>
        <taxon>Rosales</taxon>
        <taxon>Rhamnaceae</taxon>
        <taxon>rhamnoid group</taxon>
        <taxon>Rhamneae</taxon>
        <taxon>Rhamnella</taxon>
    </lineage>
</organism>
<accession>A0A8K0DSX5</accession>
<dbReference type="AlphaFoldDB" id="A0A8K0DSX5"/>
<name>A0A8K0DSX5_9ROSA</name>